<keyword evidence="1" id="KW-1003">Cell membrane</keyword>
<comment type="caution">
    <text evidence="6">The sequence shown here is derived from an EMBL/GenBank/DDBJ whole genome shotgun (WGS) entry which is preliminary data.</text>
</comment>
<dbReference type="Gene3D" id="3.40.190.10">
    <property type="entry name" value="Periplasmic binding protein-like II"/>
    <property type="match status" value="2"/>
</dbReference>
<dbReference type="InterPro" id="IPR050490">
    <property type="entry name" value="Bact_solute-bd_prot1"/>
</dbReference>
<dbReference type="RefSeq" id="WP_251610828.1">
    <property type="nucleotide sequence ID" value="NZ_JAMQJY010000003.1"/>
</dbReference>
<protein>
    <submittedName>
        <fullName evidence="6">Extracellular solute-binding protein</fullName>
    </submittedName>
</protein>
<evidence type="ECO:0000256" key="5">
    <source>
        <dbReference type="ARBA" id="ARBA00023288"/>
    </source>
</evidence>
<keyword evidence="5" id="KW-0449">Lipoprotein</keyword>
<dbReference type="SUPFAM" id="SSF53850">
    <property type="entry name" value="Periplasmic binding protein-like II"/>
    <property type="match status" value="1"/>
</dbReference>
<evidence type="ECO:0000256" key="4">
    <source>
        <dbReference type="ARBA" id="ARBA00023139"/>
    </source>
</evidence>
<dbReference type="Pfam" id="PF01547">
    <property type="entry name" value="SBP_bac_1"/>
    <property type="match status" value="1"/>
</dbReference>
<dbReference type="Proteomes" id="UP001203665">
    <property type="component" value="Unassembled WGS sequence"/>
</dbReference>
<keyword evidence="4" id="KW-0564">Palmitate</keyword>
<evidence type="ECO:0000256" key="1">
    <source>
        <dbReference type="ARBA" id="ARBA00022475"/>
    </source>
</evidence>
<name>A0ABT0XPG8_9BACI</name>
<gene>
    <name evidence="6" type="ORF">NDM98_18620</name>
</gene>
<evidence type="ECO:0000256" key="2">
    <source>
        <dbReference type="ARBA" id="ARBA00022729"/>
    </source>
</evidence>
<keyword evidence="2" id="KW-0732">Signal</keyword>
<evidence type="ECO:0000313" key="6">
    <source>
        <dbReference type="EMBL" id="MCM2677248.1"/>
    </source>
</evidence>
<proteinExistence type="predicted"/>
<organism evidence="6 7">
    <name type="scientific">Alkalicoccobacillus plakortidis</name>
    <dbReference type="NCBI Taxonomy" id="444060"/>
    <lineage>
        <taxon>Bacteria</taxon>
        <taxon>Bacillati</taxon>
        <taxon>Bacillota</taxon>
        <taxon>Bacilli</taxon>
        <taxon>Bacillales</taxon>
        <taxon>Bacillaceae</taxon>
        <taxon>Alkalicoccobacillus</taxon>
    </lineage>
</organism>
<keyword evidence="7" id="KW-1185">Reference proteome</keyword>
<dbReference type="EMBL" id="JAMQJY010000003">
    <property type="protein sequence ID" value="MCM2677248.1"/>
    <property type="molecule type" value="Genomic_DNA"/>
</dbReference>
<dbReference type="CDD" id="cd13580">
    <property type="entry name" value="PBP2_AlgQ_like_1"/>
    <property type="match status" value="1"/>
</dbReference>
<keyword evidence="3" id="KW-0472">Membrane</keyword>
<dbReference type="InterPro" id="IPR006059">
    <property type="entry name" value="SBP"/>
</dbReference>
<reference evidence="6" key="1">
    <citation type="submission" date="2022-06" db="EMBL/GenBank/DDBJ databases">
        <title>Alkalicoccobacillus porphyridii sp. nov., isolated from a marine red alga, Porphyridium purpureum and reclassification of Shouchella plakortidis and Shouchella gibsonii as Alkalicoccobacillus plakortidis comb. nov. and Alkalicoccobacillus gibsonii comb. nov.</title>
        <authorList>
            <person name="Kim K.H."/>
            <person name="Lee J.K."/>
            <person name="Han D.M."/>
            <person name="Baek J.H."/>
            <person name="Jeon C.O."/>
        </authorList>
    </citation>
    <scope>NUCLEOTIDE SEQUENCE</scope>
    <source>
        <strain evidence="6">DSM 19153</strain>
    </source>
</reference>
<dbReference type="PANTHER" id="PTHR43649:SF33">
    <property type="entry name" value="POLYGALACTURONAN_RHAMNOGALACTURONAN-BINDING PROTEIN YTCQ"/>
    <property type="match status" value="1"/>
</dbReference>
<dbReference type="PROSITE" id="PS51257">
    <property type="entry name" value="PROKAR_LIPOPROTEIN"/>
    <property type="match status" value="1"/>
</dbReference>
<accession>A0ABT0XPG8</accession>
<evidence type="ECO:0000313" key="7">
    <source>
        <dbReference type="Proteomes" id="UP001203665"/>
    </source>
</evidence>
<evidence type="ECO:0000256" key="3">
    <source>
        <dbReference type="ARBA" id="ARBA00023136"/>
    </source>
</evidence>
<dbReference type="PANTHER" id="PTHR43649">
    <property type="entry name" value="ARABINOSE-BINDING PROTEIN-RELATED"/>
    <property type="match status" value="1"/>
</dbReference>
<sequence length="505" mass="56211">MKIKNAKTKVGLSLLSAGMLLLVGCSEEGSSGSDGESGSSLDSIDVMTMSYEPDPTQNDSPVVKELEELTGKKINLLFIPSTTYGDRFNVTLASGNLPHVMLGDKSPSYISAVRDGAFWDLTDYLGDYENLQINDIVKENVSIDGRVYGIPRARPLGRNAAVIRKDWLENVGMEMPETIEDFHAILKAFTEDDPDGNGEDDTYGMAISEHEEPWNIMQMWFGAPNKWGFDDNGELIPDFTTDEYREALVWFNQIYDEGLINEDFAIMDPTQWTNPMINGEVGIIVDVADTSGRIQKGMVEKDPELDDVLDVFGAVSGDHGLVTKPTTGYHSVFSISTTSVKTEEELKEVLSFLNDLNSEEGQILAMNGIEGRHYELDNGVFTDLTLEDESLKQEFQSLNQMQMYLPEEKFHKPEETALQARSQQVMDENEAIVQPDPAYPLVSKIYAQRGQQLDNIIGDARIKYIIGELDDAGFDEAIDTWMSSGGGDYVKEINELYAEAQSSKE</sequence>